<dbReference type="OrthoDB" id="2960905at2"/>
<dbReference type="InterPro" id="IPR012505">
    <property type="entry name" value="YbbR"/>
</dbReference>
<dbReference type="Pfam" id="PF07949">
    <property type="entry name" value="YbbR"/>
    <property type="match status" value="4"/>
</dbReference>
<evidence type="ECO:0000313" key="1">
    <source>
        <dbReference type="EMBL" id="KGX89927.1"/>
    </source>
</evidence>
<gene>
    <name evidence="1" type="ORF">N783_03530</name>
</gene>
<reference evidence="1 2" key="1">
    <citation type="submission" date="2013-08" db="EMBL/GenBank/DDBJ databases">
        <authorList>
            <person name="Huang J."/>
            <person name="Wang G."/>
        </authorList>
    </citation>
    <scope>NUCLEOTIDE SEQUENCE [LARGE SCALE GENOMIC DNA]</scope>
    <source>
        <strain evidence="1 2">BH030004</strain>
    </source>
</reference>
<dbReference type="Gene3D" id="2.170.120.30">
    <property type="match status" value="2"/>
</dbReference>
<dbReference type="STRING" id="1385511.GCA_000425225_02691"/>
<name>A0A0A5I254_9BACI</name>
<organism evidence="1 2">
    <name type="scientific">Pontibacillus marinus BH030004 = DSM 16465</name>
    <dbReference type="NCBI Taxonomy" id="1385511"/>
    <lineage>
        <taxon>Bacteria</taxon>
        <taxon>Bacillati</taxon>
        <taxon>Bacillota</taxon>
        <taxon>Bacilli</taxon>
        <taxon>Bacillales</taxon>
        <taxon>Bacillaceae</taxon>
        <taxon>Pontibacillus</taxon>
    </lineage>
</organism>
<dbReference type="eggNOG" id="COG4856">
    <property type="taxonomic scope" value="Bacteria"/>
</dbReference>
<accession>A0A0A5I254</accession>
<dbReference type="PANTHER" id="PTHR37804">
    <property type="entry name" value="CDAA REGULATORY PROTEIN CDAR"/>
    <property type="match status" value="1"/>
</dbReference>
<dbReference type="InterPro" id="IPR053154">
    <property type="entry name" value="c-di-AMP_regulator"/>
</dbReference>
<sequence length="410" mass="45458">MDKWLKSPWFIRVLSFLLTLLLFASVNLDEGNTRSDSTFFSEGNNELATMNNVPLQVYMDETKYVVKNVPENVTVTVEGPNSVVTKTIRQKNFDVFIDLEDVEAGTHTVPIQASGLANQLSVYIQPENIEITLEERLTETFEVETDFMNRKSIEDGYTIDEPTITPSEVQVTGSKSEVSKVSLVKAIVDVTGKSETFTKKEAPVKVYDEQGNELNVFVEPSSVKVKVPIVPPHKEVPIEFQTQGELQGGLSLKSITANPSSVEVYGSNDVLDNIESLNNISIDLSQVNQDTTLTFDVPMPSKANRVEPKTVEAVVEVENTIEKTVNNVELEVENLQQDQSITFISPEDQTIDITVTGTESSLAEISAEDFNAFIDVQEAETGESSVPIEVDGPENLDWQLSNEEAQIRIE</sequence>
<evidence type="ECO:0000313" key="2">
    <source>
        <dbReference type="Proteomes" id="UP000030403"/>
    </source>
</evidence>
<comment type="caution">
    <text evidence="1">The sequence shown here is derived from an EMBL/GenBank/DDBJ whole genome shotgun (WGS) entry which is preliminary data.</text>
</comment>
<dbReference type="PANTHER" id="PTHR37804:SF1">
    <property type="entry name" value="CDAA REGULATORY PROTEIN CDAR"/>
    <property type="match status" value="1"/>
</dbReference>
<evidence type="ECO:0008006" key="3">
    <source>
        <dbReference type="Google" id="ProtNLM"/>
    </source>
</evidence>
<dbReference type="Gene3D" id="2.170.120.40">
    <property type="entry name" value="YbbR-like domain"/>
    <property type="match status" value="2"/>
</dbReference>
<keyword evidence="2" id="KW-1185">Reference proteome</keyword>
<protein>
    <recommendedName>
        <fullName evidence="3">YbbR-like domain-containing protein ybbR</fullName>
    </recommendedName>
</protein>
<proteinExistence type="predicted"/>
<dbReference type="Proteomes" id="UP000030403">
    <property type="component" value="Unassembled WGS sequence"/>
</dbReference>
<dbReference type="EMBL" id="AVPF01000011">
    <property type="protein sequence ID" value="KGX89927.1"/>
    <property type="molecule type" value="Genomic_DNA"/>
</dbReference>
<dbReference type="RefSeq" id="WP_027446364.1">
    <property type="nucleotide sequence ID" value="NZ_AULJ01000034.1"/>
</dbReference>
<dbReference type="AlphaFoldDB" id="A0A0A5I254"/>